<dbReference type="AlphaFoldDB" id="A0A652YMJ4"/>
<dbReference type="GO" id="GO:0016491">
    <property type="term" value="F:oxidoreductase activity"/>
    <property type="evidence" value="ECO:0007669"/>
    <property type="project" value="InterPro"/>
</dbReference>
<dbReference type="Gene3D" id="3.40.109.10">
    <property type="entry name" value="NADH Oxidase"/>
    <property type="match status" value="1"/>
</dbReference>
<evidence type="ECO:0000313" key="1">
    <source>
        <dbReference type="EMBL" id="TYQ02953.1"/>
    </source>
</evidence>
<organism evidence="1">
    <name type="scientific">Nocardia globerula</name>
    <dbReference type="NCBI Taxonomy" id="1818"/>
    <lineage>
        <taxon>Bacteria</taxon>
        <taxon>Bacillati</taxon>
        <taxon>Actinomycetota</taxon>
        <taxon>Actinomycetes</taxon>
        <taxon>Mycobacteriales</taxon>
        <taxon>Nocardiaceae</taxon>
        <taxon>Nocardia</taxon>
    </lineage>
</organism>
<dbReference type="PANTHER" id="PTHR23026:SF123">
    <property type="entry name" value="NAD(P)H NITROREDUCTASE RV3131-RELATED"/>
    <property type="match status" value="1"/>
</dbReference>
<sequence length="323" mass="35512">MDITRPDSSVLQLAVELACRAPSLHNSQPWRWEHSGGELKLFGDRTRLLPAADPTGRQLHISCGAALHHLSVGLLGLRWTTDIRYERRAISPDLLATIGFRRDARPRSHDFDMLTAIRRRRTDRRAFGTFEGIDALIVSAVDQAQELNVSVIALDEAQREGLVEATRSTAAARRYDAEYQTELHWWAGHSMTSGGIPETSLVAGSGGVPMGRTFPVRQNAPTDAAGFTDESTVLALGTPSDSRTDWLRCGHALSAILLDATVRGAATCPLSHVTEVPRSRSIIQRMVPEIGTPQMLVRIGRAPTGTRPQPTPRRPVTDVFWSY</sequence>
<dbReference type="InterPro" id="IPR000415">
    <property type="entry name" value="Nitroreductase-like"/>
</dbReference>
<dbReference type="NCBIfam" id="NF047509">
    <property type="entry name" value="Rv3131_FMN_oxido"/>
    <property type="match status" value="1"/>
</dbReference>
<reference evidence="1" key="1">
    <citation type="submission" date="2019-07" db="EMBL/GenBank/DDBJ databases">
        <title>Genomic Encyclopedia of Type Strains, Phase IV (KMG-IV): sequencing the most valuable type-strain genomes for metagenomic binning, comparative biology and taxonomic classification.</title>
        <authorList>
            <person name="Goeker M."/>
        </authorList>
    </citation>
    <scope>NUCLEOTIDE SEQUENCE</scope>
    <source>
        <strain evidence="1">DSM 44596</strain>
    </source>
</reference>
<gene>
    <name evidence="1" type="ORF">FNL38_105102</name>
</gene>
<protein>
    <submittedName>
        <fullName evidence="1">Nitroreductase family protein</fullName>
    </submittedName>
</protein>
<proteinExistence type="predicted"/>
<comment type="caution">
    <text evidence="1">The sequence shown here is derived from an EMBL/GenBank/DDBJ whole genome shotgun (WGS) entry which is preliminary data.</text>
</comment>
<dbReference type="EMBL" id="VNIQ01000005">
    <property type="protein sequence ID" value="TYQ02953.1"/>
    <property type="molecule type" value="Genomic_DNA"/>
</dbReference>
<accession>A0A652YMJ4</accession>
<name>A0A652YMJ4_NOCGL</name>
<dbReference type="InterPro" id="IPR050627">
    <property type="entry name" value="Nitroreductase/BluB"/>
</dbReference>
<dbReference type="PANTHER" id="PTHR23026">
    <property type="entry name" value="NADPH NITROREDUCTASE"/>
    <property type="match status" value="1"/>
</dbReference>
<dbReference type="SUPFAM" id="SSF55469">
    <property type="entry name" value="FMN-dependent nitroreductase-like"/>
    <property type="match status" value="1"/>
</dbReference>